<evidence type="ECO:0000256" key="1">
    <source>
        <dbReference type="ARBA" id="ARBA00004498"/>
    </source>
</evidence>
<accession>A0A8K0P4H9</accession>
<comment type="caution">
    <text evidence="12">The sequence shown here is derived from an EMBL/GenBank/DDBJ whole genome shotgun (WGS) entry which is preliminary data.</text>
</comment>
<dbReference type="GO" id="GO:0030182">
    <property type="term" value="P:neuron differentiation"/>
    <property type="evidence" value="ECO:0007669"/>
    <property type="project" value="TreeGrafter"/>
</dbReference>
<keyword evidence="13" id="KW-1185">Reference proteome</keyword>
<reference evidence="12" key="2">
    <citation type="submission" date="2017-10" db="EMBL/GenBank/DDBJ databases">
        <title>Ladona fulva Genome sequencing and assembly.</title>
        <authorList>
            <person name="Murali S."/>
            <person name="Richards S."/>
            <person name="Bandaranaike D."/>
            <person name="Bellair M."/>
            <person name="Blankenburg K."/>
            <person name="Chao H."/>
            <person name="Dinh H."/>
            <person name="Doddapaneni H."/>
            <person name="Dugan-Rocha S."/>
            <person name="Elkadiri S."/>
            <person name="Gnanaolivu R."/>
            <person name="Hernandez B."/>
            <person name="Skinner E."/>
            <person name="Javaid M."/>
            <person name="Lee S."/>
            <person name="Li M."/>
            <person name="Ming W."/>
            <person name="Munidasa M."/>
            <person name="Muniz J."/>
            <person name="Nguyen L."/>
            <person name="Hughes D."/>
            <person name="Osuji N."/>
            <person name="Pu L.-L."/>
            <person name="Puazo M."/>
            <person name="Qu C."/>
            <person name="Quiroz J."/>
            <person name="Raj R."/>
            <person name="Weissenberger G."/>
            <person name="Xin Y."/>
            <person name="Zou X."/>
            <person name="Han Y."/>
            <person name="Worley K."/>
            <person name="Muzny D."/>
            <person name="Gibbs R."/>
        </authorList>
    </citation>
    <scope>NUCLEOTIDE SEQUENCE</scope>
    <source>
        <strain evidence="12">Sampled in the wild</strain>
    </source>
</reference>
<dbReference type="EMBL" id="KZ308498">
    <property type="protein sequence ID" value="KAG8230629.1"/>
    <property type="molecule type" value="Genomic_DNA"/>
</dbReference>
<feature type="region of interest" description="Disordered" evidence="11">
    <location>
        <begin position="1"/>
        <end position="60"/>
    </location>
</feature>
<evidence type="ECO:0000256" key="3">
    <source>
        <dbReference type="ARBA" id="ARBA00022473"/>
    </source>
</evidence>
<evidence type="ECO:0000256" key="5">
    <source>
        <dbReference type="ARBA" id="ARBA00022530"/>
    </source>
</evidence>
<evidence type="ECO:0000313" key="12">
    <source>
        <dbReference type="EMBL" id="KAG8230629.1"/>
    </source>
</evidence>
<dbReference type="GO" id="GO:0005615">
    <property type="term" value="C:extracellular space"/>
    <property type="evidence" value="ECO:0007669"/>
    <property type="project" value="TreeGrafter"/>
</dbReference>
<dbReference type="PANTHER" id="PTHR12027">
    <property type="entry name" value="WNT RELATED"/>
    <property type="match status" value="1"/>
</dbReference>
<keyword evidence="9" id="KW-0449">Lipoprotein</keyword>
<protein>
    <recommendedName>
        <fullName evidence="10">Protein Wnt</fullName>
    </recommendedName>
</protein>
<evidence type="ECO:0000256" key="9">
    <source>
        <dbReference type="ARBA" id="ARBA00023288"/>
    </source>
</evidence>
<evidence type="ECO:0000256" key="7">
    <source>
        <dbReference type="ARBA" id="ARBA00023157"/>
    </source>
</evidence>
<reference evidence="12" key="1">
    <citation type="submission" date="2013-04" db="EMBL/GenBank/DDBJ databases">
        <authorList>
            <person name="Qu J."/>
            <person name="Murali S.C."/>
            <person name="Bandaranaike D."/>
            <person name="Bellair M."/>
            <person name="Blankenburg K."/>
            <person name="Chao H."/>
            <person name="Dinh H."/>
            <person name="Doddapaneni H."/>
            <person name="Downs B."/>
            <person name="Dugan-Rocha S."/>
            <person name="Elkadiri S."/>
            <person name="Gnanaolivu R.D."/>
            <person name="Hernandez B."/>
            <person name="Javaid M."/>
            <person name="Jayaseelan J.C."/>
            <person name="Lee S."/>
            <person name="Li M."/>
            <person name="Ming W."/>
            <person name="Munidasa M."/>
            <person name="Muniz J."/>
            <person name="Nguyen L."/>
            <person name="Ongeri F."/>
            <person name="Osuji N."/>
            <person name="Pu L.-L."/>
            <person name="Puazo M."/>
            <person name="Qu C."/>
            <person name="Quiroz J."/>
            <person name="Raj R."/>
            <person name="Weissenberger G."/>
            <person name="Xin Y."/>
            <person name="Zou X."/>
            <person name="Han Y."/>
            <person name="Richards S."/>
            <person name="Worley K."/>
            <person name="Muzny D."/>
            <person name="Gibbs R."/>
        </authorList>
    </citation>
    <scope>NUCLEOTIDE SEQUENCE</scope>
    <source>
        <strain evidence="12">Sampled in the wild</strain>
    </source>
</reference>
<keyword evidence="6 10" id="KW-0879">Wnt signaling pathway</keyword>
<comment type="subcellular location">
    <subcellularLocation>
        <location evidence="1 10">Secreted</location>
        <location evidence="1 10">Extracellular space</location>
        <location evidence="1 10">Extracellular matrix</location>
    </subcellularLocation>
</comment>
<feature type="compositionally biased region" description="Polar residues" evidence="11">
    <location>
        <begin position="46"/>
        <end position="55"/>
    </location>
</feature>
<dbReference type="GO" id="GO:0005125">
    <property type="term" value="F:cytokine activity"/>
    <property type="evidence" value="ECO:0007669"/>
    <property type="project" value="TreeGrafter"/>
</dbReference>
<dbReference type="GO" id="GO:0005109">
    <property type="term" value="F:frizzled binding"/>
    <property type="evidence" value="ECO:0007669"/>
    <property type="project" value="TreeGrafter"/>
</dbReference>
<name>A0A8K0P4H9_LADFU</name>
<sequence>MGMPGSESWRALLLGGVSPPTGQGSALQKALPPGSPQPGAAPSFPITPQQQTPPCSQIPGLSPGQARLCTLFGDHMAGVGAGARAGIAECQWQFKNRRWNCSTASGRRGDASVFGPVLQIGEYKE</sequence>
<evidence type="ECO:0000256" key="8">
    <source>
        <dbReference type="ARBA" id="ARBA00023180"/>
    </source>
</evidence>
<comment type="similarity">
    <text evidence="2 10">Belongs to the Wnt family.</text>
</comment>
<dbReference type="InterPro" id="IPR005817">
    <property type="entry name" value="Wnt"/>
</dbReference>
<dbReference type="GO" id="GO:0045165">
    <property type="term" value="P:cell fate commitment"/>
    <property type="evidence" value="ECO:0007669"/>
    <property type="project" value="TreeGrafter"/>
</dbReference>
<keyword evidence="7" id="KW-1015">Disulfide bond</keyword>
<keyword evidence="3 10" id="KW-0217">Developmental protein</keyword>
<gene>
    <name evidence="12" type="ORF">J437_LFUL004541</name>
</gene>
<dbReference type="AlphaFoldDB" id="A0A8K0P4H9"/>
<dbReference type="Pfam" id="PF00110">
    <property type="entry name" value="wnt"/>
    <property type="match status" value="1"/>
</dbReference>
<evidence type="ECO:0000256" key="4">
    <source>
        <dbReference type="ARBA" id="ARBA00022525"/>
    </source>
</evidence>
<dbReference type="OrthoDB" id="5945655at2759"/>
<keyword evidence="4" id="KW-0964">Secreted</keyword>
<dbReference type="Proteomes" id="UP000792457">
    <property type="component" value="Unassembled WGS sequence"/>
</dbReference>
<evidence type="ECO:0000313" key="13">
    <source>
        <dbReference type="Proteomes" id="UP000792457"/>
    </source>
</evidence>
<comment type="function">
    <text evidence="10">Ligand for members of the frizzled family of seven transmembrane receptors.</text>
</comment>
<keyword evidence="8" id="KW-0325">Glycoprotein</keyword>
<dbReference type="PANTHER" id="PTHR12027:SF77">
    <property type="entry name" value="PROTEIN WNT-5"/>
    <property type="match status" value="1"/>
</dbReference>
<proteinExistence type="inferred from homology"/>
<keyword evidence="5" id="KW-0272">Extracellular matrix</keyword>
<evidence type="ECO:0000256" key="6">
    <source>
        <dbReference type="ARBA" id="ARBA00022687"/>
    </source>
</evidence>
<evidence type="ECO:0000256" key="10">
    <source>
        <dbReference type="RuleBase" id="RU003500"/>
    </source>
</evidence>
<organism evidence="12 13">
    <name type="scientific">Ladona fulva</name>
    <name type="common">Scarce chaser dragonfly</name>
    <name type="synonym">Libellula fulva</name>
    <dbReference type="NCBI Taxonomy" id="123851"/>
    <lineage>
        <taxon>Eukaryota</taxon>
        <taxon>Metazoa</taxon>
        <taxon>Ecdysozoa</taxon>
        <taxon>Arthropoda</taxon>
        <taxon>Hexapoda</taxon>
        <taxon>Insecta</taxon>
        <taxon>Pterygota</taxon>
        <taxon>Palaeoptera</taxon>
        <taxon>Odonata</taxon>
        <taxon>Epiprocta</taxon>
        <taxon>Anisoptera</taxon>
        <taxon>Libelluloidea</taxon>
        <taxon>Libellulidae</taxon>
        <taxon>Ladona</taxon>
    </lineage>
</organism>
<dbReference type="GO" id="GO:0060070">
    <property type="term" value="P:canonical Wnt signaling pathway"/>
    <property type="evidence" value="ECO:0007669"/>
    <property type="project" value="TreeGrafter"/>
</dbReference>
<evidence type="ECO:0000256" key="2">
    <source>
        <dbReference type="ARBA" id="ARBA00005683"/>
    </source>
</evidence>
<evidence type="ECO:0000256" key="11">
    <source>
        <dbReference type="SAM" id="MobiDB-lite"/>
    </source>
</evidence>